<dbReference type="SMART" id="SM00327">
    <property type="entry name" value="VWA"/>
    <property type="match status" value="1"/>
</dbReference>
<dbReference type="Gene3D" id="3.40.50.410">
    <property type="entry name" value="von Willebrand factor, type A domain"/>
    <property type="match status" value="1"/>
</dbReference>
<feature type="chain" id="PRO_5016799244" evidence="1">
    <location>
        <begin position="33"/>
        <end position="536"/>
    </location>
</feature>
<proteinExistence type="predicted"/>
<dbReference type="KEGG" id="mana:MAMMFC1_01838"/>
<dbReference type="Gene3D" id="3.40.190.10">
    <property type="entry name" value="Periplasmic binding protein-like II"/>
    <property type="match status" value="1"/>
</dbReference>
<dbReference type="PROSITE" id="PS50234">
    <property type="entry name" value="VWFA"/>
    <property type="match status" value="1"/>
</dbReference>
<keyword evidence="4" id="KW-1185">Reference proteome</keyword>
<dbReference type="Pfam" id="PF13531">
    <property type="entry name" value="SBP_bac_11"/>
    <property type="match status" value="1"/>
</dbReference>
<gene>
    <name evidence="3" type="ORF">MAMMFC1_01838</name>
</gene>
<dbReference type="RefSeq" id="WP_126308225.1">
    <property type="nucleotide sequence ID" value="NZ_AP018449.1"/>
</dbReference>
<evidence type="ECO:0000256" key="1">
    <source>
        <dbReference type="SAM" id="SignalP"/>
    </source>
</evidence>
<dbReference type="Proteomes" id="UP000276437">
    <property type="component" value="Chromosome"/>
</dbReference>
<feature type="domain" description="VWFA" evidence="2">
    <location>
        <begin position="355"/>
        <end position="536"/>
    </location>
</feature>
<evidence type="ECO:0000313" key="4">
    <source>
        <dbReference type="Proteomes" id="UP000276437"/>
    </source>
</evidence>
<dbReference type="AlphaFoldDB" id="A0A348AJB9"/>
<keyword evidence="1" id="KW-0732">Signal</keyword>
<sequence length="536" mass="58666">MAFGKKRIVFILLIIFAAFALSGCFSSRPDPAANTADNDKTLVILSSSENKIMEPMIAEFAAKNGFAVKMDYLGSIDIMHKLESGANGYDGVWIANGMWLSMGDKGKIVKQQKSIMTSPVVFGIRESVAQKLGFTGRDIATKDILAAIEAGQLRFAMTSATQSNSGACAYIGFLYALAGNPETITPDHLKEQKVKDGVKLLLSGVNRSSGSSEWLKDLFLKSDYDAMVNYEAVIIDANKELVAAGKEPLHVVYPADGIAVADYILGYIDHGRQKKEEMFKKVQAFLLAGDTQSKIAGLGRRTGIGMSMDGADPAVFNPNWGINIKKQFSFIKMPSFDTLQEALNMYQTELRKPSYIVYCLDYSGSMAGSGSGQLKEAMKLVLNQSEAAKYMLQASGDDIVIVIPFNDKVQAVWKAGQGQEMSWETLLTHIEEKNPGGETDIYSPLIEALQLLKSVNTDKYVASVVLMTDGLSNTGKKVADFQKSFMELNKDIPVFCIMFGQASDVQLQQITNLTRANLFDGRNNLVEAFKKARGYL</sequence>
<evidence type="ECO:0000313" key="3">
    <source>
        <dbReference type="EMBL" id="BBB91167.1"/>
    </source>
</evidence>
<dbReference type="Pfam" id="PF00092">
    <property type="entry name" value="VWA"/>
    <property type="match status" value="1"/>
</dbReference>
<feature type="signal peptide" evidence="1">
    <location>
        <begin position="1"/>
        <end position="32"/>
    </location>
</feature>
<organism evidence="3 4">
    <name type="scientific">Methylomusa anaerophila</name>
    <dbReference type="NCBI Taxonomy" id="1930071"/>
    <lineage>
        <taxon>Bacteria</taxon>
        <taxon>Bacillati</taxon>
        <taxon>Bacillota</taxon>
        <taxon>Negativicutes</taxon>
        <taxon>Selenomonadales</taxon>
        <taxon>Sporomusaceae</taxon>
        <taxon>Methylomusa</taxon>
    </lineage>
</organism>
<dbReference type="PROSITE" id="PS51257">
    <property type="entry name" value="PROKAR_LIPOPROTEIN"/>
    <property type="match status" value="1"/>
</dbReference>
<name>A0A348AJB9_9FIRM</name>
<dbReference type="OrthoDB" id="5621159at2"/>
<dbReference type="CDD" id="cd00198">
    <property type="entry name" value="vWFA"/>
    <property type="match status" value="1"/>
</dbReference>
<dbReference type="PANTHER" id="PTHR10338:SF108">
    <property type="entry name" value="INTER-ALPHA-TRYPSIN INHIBITOR HEAVY CHAIN H4-LIKE PROTEIN"/>
    <property type="match status" value="1"/>
</dbReference>
<evidence type="ECO:0000259" key="2">
    <source>
        <dbReference type="PROSITE" id="PS50234"/>
    </source>
</evidence>
<dbReference type="InterPro" id="IPR036465">
    <property type="entry name" value="vWFA_dom_sf"/>
</dbReference>
<reference evidence="3 4" key="1">
    <citation type="journal article" date="2018" name="Int. J. Syst. Evol. Microbiol.">
        <title>Methylomusa anaerophila gen. nov., sp. nov., an anaerobic methanol-utilizing bacterium isolated from a microbial fuel cell.</title>
        <authorList>
            <person name="Amano N."/>
            <person name="Yamamuro A."/>
            <person name="Miyahara M."/>
            <person name="Kouzuma A."/>
            <person name="Abe T."/>
            <person name="Watanabe K."/>
        </authorList>
    </citation>
    <scope>NUCLEOTIDE SEQUENCE [LARGE SCALE GENOMIC DNA]</scope>
    <source>
        <strain evidence="3 4">MMFC1</strain>
    </source>
</reference>
<accession>A0A348AJB9</accession>
<dbReference type="EMBL" id="AP018449">
    <property type="protein sequence ID" value="BBB91167.1"/>
    <property type="molecule type" value="Genomic_DNA"/>
</dbReference>
<dbReference type="InterPro" id="IPR002035">
    <property type="entry name" value="VWF_A"/>
</dbReference>
<protein>
    <submittedName>
        <fullName evidence="3">von Willebrand factor type A domain protein</fullName>
    </submittedName>
</protein>
<dbReference type="PANTHER" id="PTHR10338">
    <property type="entry name" value="INTER-ALPHA-TRYPSIN INHIBITOR HEAVY CHAIN FAMILY MEMBER"/>
    <property type="match status" value="1"/>
</dbReference>
<dbReference type="SUPFAM" id="SSF53850">
    <property type="entry name" value="Periplasmic binding protein-like II"/>
    <property type="match status" value="1"/>
</dbReference>
<dbReference type="InterPro" id="IPR050934">
    <property type="entry name" value="ITIH"/>
</dbReference>
<dbReference type="SUPFAM" id="SSF53300">
    <property type="entry name" value="vWA-like"/>
    <property type="match status" value="1"/>
</dbReference>